<reference evidence="8" key="1">
    <citation type="journal article" date="2023" name="Plant J.">
        <title>The genome of the king protea, Protea cynaroides.</title>
        <authorList>
            <person name="Chang J."/>
            <person name="Duong T.A."/>
            <person name="Schoeman C."/>
            <person name="Ma X."/>
            <person name="Roodt D."/>
            <person name="Barker N."/>
            <person name="Li Z."/>
            <person name="Van de Peer Y."/>
            <person name="Mizrachi E."/>
        </authorList>
    </citation>
    <scope>NUCLEOTIDE SEQUENCE</scope>
    <source>
        <tissue evidence="8">Young leaves</tissue>
    </source>
</reference>
<dbReference type="GO" id="GO:0003677">
    <property type="term" value="F:DNA binding"/>
    <property type="evidence" value="ECO:0007669"/>
    <property type="project" value="UniProtKB-KW"/>
</dbReference>
<dbReference type="InterPro" id="IPR044808">
    <property type="entry name" value="ERF_plant"/>
</dbReference>
<evidence type="ECO:0000313" key="9">
    <source>
        <dbReference type="Proteomes" id="UP001141806"/>
    </source>
</evidence>
<dbReference type="GO" id="GO:0003700">
    <property type="term" value="F:DNA-binding transcription factor activity"/>
    <property type="evidence" value="ECO:0007669"/>
    <property type="project" value="InterPro"/>
</dbReference>
<dbReference type="PRINTS" id="PR00367">
    <property type="entry name" value="ETHRSPELEMNT"/>
</dbReference>
<dbReference type="GO" id="GO:0009873">
    <property type="term" value="P:ethylene-activated signaling pathway"/>
    <property type="evidence" value="ECO:0007669"/>
    <property type="project" value="InterPro"/>
</dbReference>
<dbReference type="OrthoDB" id="49610at2759"/>
<evidence type="ECO:0000256" key="5">
    <source>
        <dbReference type="ARBA" id="ARBA00023242"/>
    </source>
</evidence>
<dbReference type="Gene3D" id="3.30.730.10">
    <property type="entry name" value="AP2/ERF domain"/>
    <property type="match status" value="1"/>
</dbReference>
<sequence length="262" mass="29506">MQEISKDKRLKTEALSQAQQSFLSPLSQNQEEMSIMVSALKHVISGGKYSTTMMESSSSATESVATATGEEEEKNRGIFFVPEADKCRLCEFDGCLGCEFFENMRAVGDDNSNDEKTKRKTKQKKKKNKYRGVRQRPWGKWASEILDPRRGVRVWLGTFNTAEEAARAYDRAAIEFRGLGAFLNFPLPHDTETHNQNQNLPTEQGLEPVPEEQSGDPSESHVLLPTAMEEMQTVVEPTETIEQKSDPSWDGVMRKHELLEGG</sequence>
<dbReference type="InterPro" id="IPR036955">
    <property type="entry name" value="AP2/ERF_dom_sf"/>
</dbReference>
<feature type="region of interest" description="Disordered" evidence="6">
    <location>
        <begin position="107"/>
        <end position="133"/>
    </location>
</feature>
<dbReference type="FunFam" id="3.30.730.10:FF:000001">
    <property type="entry name" value="Ethylene-responsive transcription factor 2"/>
    <property type="match status" value="1"/>
</dbReference>
<evidence type="ECO:0000256" key="1">
    <source>
        <dbReference type="ARBA" id="ARBA00004123"/>
    </source>
</evidence>
<comment type="caution">
    <text evidence="8">The sequence shown here is derived from an EMBL/GenBank/DDBJ whole genome shotgun (WGS) entry which is preliminary data.</text>
</comment>
<dbReference type="AlphaFoldDB" id="A0A9Q0JWI4"/>
<feature type="compositionally biased region" description="Basic and acidic residues" evidence="6">
    <location>
        <begin position="241"/>
        <end position="262"/>
    </location>
</feature>
<accession>A0A9Q0JWI4</accession>
<dbReference type="InterPro" id="IPR016177">
    <property type="entry name" value="DNA-bd_dom_sf"/>
</dbReference>
<evidence type="ECO:0000256" key="6">
    <source>
        <dbReference type="SAM" id="MobiDB-lite"/>
    </source>
</evidence>
<dbReference type="GO" id="GO:0005634">
    <property type="term" value="C:nucleus"/>
    <property type="evidence" value="ECO:0007669"/>
    <property type="project" value="UniProtKB-SubCell"/>
</dbReference>
<proteinExistence type="predicted"/>
<dbReference type="Pfam" id="PF00847">
    <property type="entry name" value="AP2"/>
    <property type="match status" value="1"/>
</dbReference>
<comment type="subcellular location">
    <subcellularLocation>
        <location evidence="1">Nucleus</location>
    </subcellularLocation>
</comment>
<keyword evidence="5" id="KW-0539">Nucleus</keyword>
<dbReference type="InterPro" id="IPR001471">
    <property type="entry name" value="AP2/ERF_dom"/>
</dbReference>
<keyword evidence="4" id="KW-0804">Transcription</keyword>
<dbReference type="CDD" id="cd00018">
    <property type="entry name" value="AP2"/>
    <property type="match status" value="1"/>
</dbReference>
<protein>
    <recommendedName>
        <fullName evidence="7">AP2/ERF domain-containing protein</fullName>
    </recommendedName>
</protein>
<dbReference type="Proteomes" id="UP001141806">
    <property type="component" value="Unassembled WGS sequence"/>
</dbReference>
<organism evidence="8 9">
    <name type="scientific">Protea cynaroides</name>
    <dbReference type="NCBI Taxonomy" id="273540"/>
    <lineage>
        <taxon>Eukaryota</taxon>
        <taxon>Viridiplantae</taxon>
        <taxon>Streptophyta</taxon>
        <taxon>Embryophyta</taxon>
        <taxon>Tracheophyta</taxon>
        <taxon>Spermatophyta</taxon>
        <taxon>Magnoliopsida</taxon>
        <taxon>Proteales</taxon>
        <taxon>Proteaceae</taxon>
        <taxon>Protea</taxon>
    </lineage>
</organism>
<keyword evidence="2" id="KW-0805">Transcription regulation</keyword>
<dbReference type="EMBL" id="JAMYWD010000012">
    <property type="protein sequence ID" value="KAJ4952878.1"/>
    <property type="molecule type" value="Genomic_DNA"/>
</dbReference>
<dbReference type="PANTHER" id="PTHR31190">
    <property type="entry name" value="DNA-BINDING DOMAIN"/>
    <property type="match status" value="1"/>
</dbReference>
<feature type="region of interest" description="Disordered" evidence="6">
    <location>
        <begin position="190"/>
        <end position="220"/>
    </location>
</feature>
<gene>
    <name evidence="8" type="ORF">NE237_029710</name>
</gene>
<evidence type="ECO:0000259" key="7">
    <source>
        <dbReference type="PROSITE" id="PS51032"/>
    </source>
</evidence>
<dbReference type="PROSITE" id="PS51032">
    <property type="entry name" value="AP2_ERF"/>
    <property type="match status" value="1"/>
</dbReference>
<evidence type="ECO:0000256" key="3">
    <source>
        <dbReference type="ARBA" id="ARBA00023125"/>
    </source>
</evidence>
<dbReference type="SUPFAM" id="SSF54171">
    <property type="entry name" value="DNA-binding domain"/>
    <property type="match status" value="1"/>
</dbReference>
<dbReference type="PANTHER" id="PTHR31190:SF181">
    <property type="entry name" value="OS02G0764700 PROTEIN"/>
    <property type="match status" value="1"/>
</dbReference>
<evidence type="ECO:0000256" key="4">
    <source>
        <dbReference type="ARBA" id="ARBA00023163"/>
    </source>
</evidence>
<keyword evidence="3" id="KW-0238">DNA-binding</keyword>
<name>A0A9Q0JWI4_9MAGN</name>
<evidence type="ECO:0000256" key="2">
    <source>
        <dbReference type="ARBA" id="ARBA00023015"/>
    </source>
</evidence>
<evidence type="ECO:0000313" key="8">
    <source>
        <dbReference type="EMBL" id="KAJ4952878.1"/>
    </source>
</evidence>
<feature type="compositionally biased region" description="Basic residues" evidence="6">
    <location>
        <begin position="118"/>
        <end position="133"/>
    </location>
</feature>
<dbReference type="SMART" id="SM00380">
    <property type="entry name" value="AP2"/>
    <property type="match status" value="1"/>
</dbReference>
<keyword evidence="9" id="KW-1185">Reference proteome</keyword>
<feature type="region of interest" description="Disordered" evidence="6">
    <location>
        <begin position="237"/>
        <end position="262"/>
    </location>
</feature>
<feature type="domain" description="AP2/ERF" evidence="7">
    <location>
        <begin position="129"/>
        <end position="186"/>
    </location>
</feature>